<evidence type="ECO:0000256" key="1">
    <source>
        <dbReference type="ARBA" id="ARBA00010541"/>
    </source>
</evidence>
<dbReference type="Gene3D" id="2.30.42.10">
    <property type="match status" value="1"/>
</dbReference>
<organism evidence="4 5">
    <name type="scientific">Treponema pallidum subsp. pallidum (strain SS14)</name>
    <dbReference type="NCBI Taxonomy" id="455434"/>
    <lineage>
        <taxon>Bacteria</taxon>
        <taxon>Pseudomonadati</taxon>
        <taxon>Spirochaetota</taxon>
        <taxon>Spirochaetia</taxon>
        <taxon>Spirochaetales</taxon>
        <taxon>Treponemataceae</taxon>
        <taxon>Treponema</taxon>
    </lineage>
</organism>
<gene>
    <name evidence="4" type="ordered locus">TPASS_0546</name>
</gene>
<dbReference type="Proteomes" id="UP000001202">
    <property type="component" value="Chromosome"/>
</dbReference>
<keyword evidence="2 4" id="KW-0645">Protease</keyword>
<comment type="similarity">
    <text evidence="1">Belongs to the peptidase S1C family.</text>
</comment>
<accession>A0A0H3BJ47</accession>
<reference evidence="4 5" key="1">
    <citation type="journal article" date="2008" name="BMC Microbiol.">
        <title>Complete genome sequence of Treponema pallidum ssp. pallidum strain SS14 determined with oligonucleotide arrays.</title>
        <authorList>
            <person name="Matejkova P."/>
            <person name="Strouhal M."/>
            <person name="Smajs D."/>
            <person name="Norris S.J."/>
            <person name="Palzkill T."/>
            <person name="Petrosino J.F."/>
            <person name="Sodergren E."/>
            <person name="Norton J.E."/>
            <person name="Singh J."/>
            <person name="Richmond T.A."/>
            <person name="Molla M.N."/>
            <person name="Albert T.J."/>
            <person name="Weinstock G.M."/>
        </authorList>
    </citation>
    <scope>NUCLEOTIDE SEQUENCE [LARGE SCALE GENOMIC DNA]</scope>
    <source>
        <strain evidence="4 5">SS14</strain>
    </source>
</reference>
<dbReference type="PRINTS" id="PR00834">
    <property type="entry name" value="PROTEASES2C"/>
</dbReference>
<evidence type="ECO:0000313" key="4">
    <source>
        <dbReference type="EMBL" id="ACD70967.1"/>
    </source>
</evidence>
<dbReference type="InterPro" id="IPR043504">
    <property type="entry name" value="Peptidase_S1_PA_chymotrypsin"/>
</dbReference>
<evidence type="ECO:0000256" key="2">
    <source>
        <dbReference type="ARBA" id="ARBA00022670"/>
    </source>
</evidence>
<sequence>MAGRACRRYSPRYLCLQCGGHQCRGFHPRLCYRCCGAGAAHGRRACRFSGVFLCSAQGEYLQGCLCGGYFFRRFSGCIRRGVARCCPTFCCRLRAVKTASLCLRSAWLNVALGGVLGVLSGCRVFDERADVRVDRTGKEYLDAQVACAKEELRARPLRALMCAIALKRNAPAHQKVAQLYAQALARVKEAFRYSVEKQKWSEALVFFRSLSALRIPLKDWTERSLHRAQIEQWKKEGAHVLVAAQEKRAGTSAARSPAAMIKGTVTILVDRGIRVEHGRGFADRVIGSGFFIDKRGYIVTNYHVIRSEVDPAYEGYSRAYIKLPSDNTVKVPVRVVGWDALADLALLKTEITPEVVFGLGSSKNLDVGSKIYAIGSPAGLERTLTSGIVSAKKRKLLSVGGGVLQIDASINRGNSGGPVIDEEGCVQAVAFAGVEQHAGLNFAIPVELLKQVLPSLYRGGLVTHPWLGAFGETHRVWKNAGVGGVLSSYVIPGSPLSYAGIPEGAIITTVNDASVSCVADLQAELEKYVPETIVRLAGYRLRDKSKLHDLAAYEQDEWYCQLGVRPEHPARILYKYDLSYRAFLPLFGMRLARTGTRNTYRVESLVPGNFADEHGFSTYDVIEIQNIYMIEASEAIVADVYAKRRKAGYIDTFMRLVAALDNPSFF</sequence>
<dbReference type="PANTHER" id="PTHR43343:SF3">
    <property type="entry name" value="PROTEASE DO-LIKE 8, CHLOROPLASTIC"/>
    <property type="match status" value="1"/>
</dbReference>
<dbReference type="InterPro" id="IPR001940">
    <property type="entry name" value="Peptidase_S1C"/>
</dbReference>
<dbReference type="KEGG" id="tpp:TPASS_0546"/>
<dbReference type="InterPro" id="IPR036034">
    <property type="entry name" value="PDZ_sf"/>
</dbReference>
<dbReference type="AlphaFoldDB" id="A0A0H3BJ47"/>
<dbReference type="EMBL" id="CP000805">
    <property type="protein sequence ID" value="ACD70967.1"/>
    <property type="molecule type" value="Genomic_DNA"/>
</dbReference>
<proteinExistence type="inferred from homology"/>
<dbReference type="SUPFAM" id="SSF50494">
    <property type="entry name" value="Trypsin-like serine proteases"/>
    <property type="match status" value="1"/>
</dbReference>
<keyword evidence="3" id="KW-0378">Hydrolase</keyword>
<dbReference type="InterPro" id="IPR051201">
    <property type="entry name" value="Chloro_Bact_Ser_Proteases"/>
</dbReference>
<dbReference type="GO" id="GO:0004252">
    <property type="term" value="F:serine-type endopeptidase activity"/>
    <property type="evidence" value="ECO:0007669"/>
    <property type="project" value="InterPro"/>
</dbReference>
<evidence type="ECO:0000313" key="5">
    <source>
        <dbReference type="Proteomes" id="UP000001202"/>
    </source>
</evidence>
<dbReference type="SUPFAM" id="SSF50156">
    <property type="entry name" value="PDZ domain-like"/>
    <property type="match status" value="1"/>
</dbReference>
<dbReference type="PANTHER" id="PTHR43343">
    <property type="entry name" value="PEPTIDASE S12"/>
    <property type="match status" value="1"/>
</dbReference>
<evidence type="ECO:0000256" key="3">
    <source>
        <dbReference type="ARBA" id="ARBA00022801"/>
    </source>
</evidence>
<name>A0A0H3BJ47_TREPS</name>
<dbReference type="GO" id="GO:0006508">
    <property type="term" value="P:proteolysis"/>
    <property type="evidence" value="ECO:0007669"/>
    <property type="project" value="UniProtKB-KW"/>
</dbReference>
<dbReference type="PATRIC" id="fig|455434.6.peg.544"/>
<dbReference type="InterPro" id="IPR009003">
    <property type="entry name" value="Peptidase_S1_PA"/>
</dbReference>
<dbReference type="Pfam" id="PF13365">
    <property type="entry name" value="Trypsin_2"/>
    <property type="match status" value="1"/>
</dbReference>
<dbReference type="Gene3D" id="2.40.10.10">
    <property type="entry name" value="Trypsin-like serine proteases"/>
    <property type="match status" value="2"/>
</dbReference>
<protein>
    <submittedName>
        <fullName evidence="4">Possible periplasmic serine protease</fullName>
    </submittedName>
</protein>